<dbReference type="Proteomes" id="UP000492820">
    <property type="component" value="Unassembled WGS sequence"/>
</dbReference>
<dbReference type="AlphaFoldDB" id="A0A068WDD7"/>
<feature type="compositionally biased region" description="Basic and acidic residues" evidence="2">
    <location>
        <begin position="81"/>
        <end position="91"/>
    </location>
</feature>
<dbReference type="OrthoDB" id="444492at2759"/>
<proteinExistence type="predicted"/>
<name>A0A068WDD7_ECHGR</name>
<dbReference type="Pfam" id="PF10262">
    <property type="entry name" value="Rdx"/>
    <property type="match status" value="1"/>
</dbReference>
<dbReference type="Gene3D" id="3.40.30.10">
    <property type="entry name" value="Glutaredoxin"/>
    <property type="match status" value="1"/>
</dbReference>
<feature type="compositionally biased region" description="Basic residues" evidence="2">
    <location>
        <begin position="68"/>
        <end position="80"/>
    </location>
</feature>
<evidence type="ECO:0000256" key="2">
    <source>
        <dbReference type="SAM" id="MobiDB-lite"/>
    </source>
</evidence>
<reference evidence="5" key="3">
    <citation type="submission" date="2020-10" db="UniProtKB">
        <authorList>
            <consortium name="WormBaseParasite"/>
        </authorList>
    </citation>
    <scope>IDENTIFICATION</scope>
</reference>
<evidence type="ECO:0000313" key="5">
    <source>
        <dbReference type="WBParaSite" id="EgrG_000807300"/>
    </source>
</evidence>
<feature type="region of interest" description="Disordered" evidence="2">
    <location>
        <begin position="68"/>
        <end position="91"/>
    </location>
</feature>
<protein>
    <submittedName>
        <fullName evidence="3 5">Selenoprotein w</fullName>
    </submittedName>
</protein>
<evidence type="ECO:0000313" key="3">
    <source>
        <dbReference type="EMBL" id="CDS15669.1"/>
    </source>
</evidence>
<gene>
    <name evidence="3" type="ORF">EgrG_000807300</name>
</gene>
<keyword evidence="1" id="KW-0676">Redox-active center</keyword>
<dbReference type="InterPro" id="IPR011893">
    <property type="entry name" value="Selenoprotein_Rdx-typ"/>
</dbReference>
<evidence type="ECO:0000313" key="4">
    <source>
        <dbReference type="Proteomes" id="UP000492820"/>
    </source>
</evidence>
<sequence>MSTPPELCTTSGLDGREGSCRLLFNRFKDALIGRFGANVEVTGEGTPTSTGWFEVEVSGVGLVFSKKSNKVGRHHRRNRKGHEATHPLRIQ</sequence>
<dbReference type="WBParaSite" id="EgrG_000807300">
    <property type="protein sequence ID" value="EgrG_000807300"/>
    <property type="gene ID" value="EgrG_000807300"/>
</dbReference>
<reference evidence="3" key="2">
    <citation type="submission" date="2014-06" db="EMBL/GenBank/DDBJ databases">
        <authorList>
            <person name="Aslett M."/>
        </authorList>
    </citation>
    <scope>NUCLEOTIDE SEQUENCE</scope>
</reference>
<evidence type="ECO:0000256" key="1">
    <source>
        <dbReference type="ARBA" id="ARBA00023284"/>
    </source>
</evidence>
<accession>A0A068WDD7</accession>
<dbReference type="EMBL" id="LK028576">
    <property type="protein sequence ID" value="CDS15669.1"/>
    <property type="molecule type" value="Genomic_DNA"/>
</dbReference>
<organism evidence="3">
    <name type="scientific">Echinococcus granulosus</name>
    <name type="common">Hydatid tapeworm</name>
    <dbReference type="NCBI Taxonomy" id="6210"/>
    <lineage>
        <taxon>Eukaryota</taxon>
        <taxon>Metazoa</taxon>
        <taxon>Spiralia</taxon>
        <taxon>Lophotrochozoa</taxon>
        <taxon>Platyhelminthes</taxon>
        <taxon>Cestoda</taxon>
        <taxon>Eucestoda</taxon>
        <taxon>Cyclophyllidea</taxon>
        <taxon>Taeniidae</taxon>
        <taxon>Echinococcus</taxon>
        <taxon>Echinococcus granulosus group</taxon>
    </lineage>
</organism>
<reference evidence="3 4" key="1">
    <citation type="journal article" date="2013" name="Nature">
        <title>The genomes of four tapeworm species reveal adaptations to parasitism.</title>
        <authorList>
            <person name="Tsai I.J."/>
            <person name="Zarowiecki M."/>
            <person name="Holroyd N."/>
            <person name="Garciarrubio A."/>
            <person name="Sanchez-Flores A."/>
            <person name="Brooks K.L."/>
            <person name="Tracey A."/>
            <person name="Bobes R.J."/>
            <person name="Fragoso G."/>
            <person name="Sciutto E."/>
            <person name="Aslett M."/>
            <person name="Beasley H."/>
            <person name="Bennett H.M."/>
            <person name="Cai J."/>
            <person name="Camicia F."/>
            <person name="Clark R."/>
            <person name="Cucher M."/>
            <person name="De Silva N."/>
            <person name="Day T.A."/>
            <person name="Deplazes P."/>
            <person name="Estrada K."/>
            <person name="Fernandez C."/>
            <person name="Holland P.W."/>
            <person name="Hou J."/>
            <person name="Hu S."/>
            <person name="Huckvale T."/>
            <person name="Hung S.S."/>
            <person name="Kamenetzky L."/>
            <person name="Keane J.A."/>
            <person name="Kiss F."/>
            <person name="Koziol U."/>
            <person name="Lambert O."/>
            <person name="Liu K."/>
            <person name="Luo X."/>
            <person name="Luo Y."/>
            <person name="Macchiaroli N."/>
            <person name="Nichol S."/>
            <person name="Paps J."/>
            <person name="Parkinson J."/>
            <person name="Pouchkina-Stantcheva N."/>
            <person name="Riddiford N."/>
            <person name="Rosenzvit M."/>
            <person name="Salinas G."/>
            <person name="Wasmuth J.D."/>
            <person name="Zamanian M."/>
            <person name="Zheng Y."/>
            <person name="Cai X."/>
            <person name="Soberon X."/>
            <person name="Olson P.D."/>
            <person name="Laclette J.P."/>
            <person name="Brehm K."/>
            <person name="Berriman M."/>
            <person name="Garciarrubio A."/>
            <person name="Bobes R.J."/>
            <person name="Fragoso G."/>
            <person name="Sanchez-Flores A."/>
            <person name="Estrada K."/>
            <person name="Cevallos M.A."/>
            <person name="Morett E."/>
            <person name="Gonzalez V."/>
            <person name="Portillo T."/>
            <person name="Ochoa-Leyva A."/>
            <person name="Jose M.V."/>
            <person name="Sciutto E."/>
            <person name="Landa A."/>
            <person name="Jimenez L."/>
            <person name="Valdes V."/>
            <person name="Carrero J.C."/>
            <person name="Larralde C."/>
            <person name="Morales-Montor J."/>
            <person name="Limon-Lason J."/>
            <person name="Soberon X."/>
            <person name="Laclette J.P."/>
        </authorList>
    </citation>
    <scope>NUCLEOTIDE SEQUENCE [LARGE SCALE GENOMIC DNA]</scope>
</reference>